<accession>A0ACC2SB67</accession>
<dbReference type="Proteomes" id="UP001165960">
    <property type="component" value="Unassembled WGS sequence"/>
</dbReference>
<comment type="caution">
    <text evidence="1">The sequence shown here is derived from an EMBL/GenBank/DDBJ whole genome shotgun (WGS) entry which is preliminary data.</text>
</comment>
<evidence type="ECO:0000313" key="1">
    <source>
        <dbReference type="EMBL" id="KAJ9059584.1"/>
    </source>
</evidence>
<reference evidence="1" key="1">
    <citation type="submission" date="2022-04" db="EMBL/GenBank/DDBJ databases">
        <title>Genome of the entomopathogenic fungus Entomophthora muscae.</title>
        <authorList>
            <person name="Elya C."/>
            <person name="Lovett B.R."/>
            <person name="Lee E."/>
            <person name="Macias A.M."/>
            <person name="Hajek A.E."/>
            <person name="De Bivort B.L."/>
            <person name="Kasson M.T."/>
            <person name="De Fine Licht H.H."/>
            <person name="Stajich J.E."/>
        </authorList>
    </citation>
    <scope>NUCLEOTIDE SEQUENCE</scope>
    <source>
        <strain evidence="1">Berkeley</strain>
    </source>
</reference>
<gene>
    <name evidence="1" type="ORF">DSO57_1000547</name>
</gene>
<evidence type="ECO:0000313" key="2">
    <source>
        <dbReference type="Proteomes" id="UP001165960"/>
    </source>
</evidence>
<name>A0ACC2SB67_9FUNG</name>
<sequence length="98" mass="11070">MEDALMDCLSIGAAFSACGGWGYLVPVSQLCLRLCNWTSMLRNSQLAWSQMLVILVNVRQHLDNNRYLLPAHKRPVVNIQRSTKHPCCSDPSHSTRDE</sequence>
<dbReference type="EMBL" id="QTSX02005681">
    <property type="protein sequence ID" value="KAJ9059584.1"/>
    <property type="molecule type" value="Genomic_DNA"/>
</dbReference>
<protein>
    <submittedName>
        <fullName evidence="1">Uncharacterized protein</fullName>
    </submittedName>
</protein>
<organism evidence="1 2">
    <name type="scientific">Entomophthora muscae</name>
    <dbReference type="NCBI Taxonomy" id="34485"/>
    <lineage>
        <taxon>Eukaryota</taxon>
        <taxon>Fungi</taxon>
        <taxon>Fungi incertae sedis</taxon>
        <taxon>Zoopagomycota</taxon>
        <taxon>Entomophthoromycotina</taxon>
        <taxon>Entomophthoromycetes</taxon>
        <taxon>Entomophthorales</taxon>
        <taxon>Entomophthoraceae</taxon>
        <taxon>Entomophthora</taxon>
    </lineage>
</organism>
<proteinExistence type="predicted"/>
<keyword evidence="2" id="KW-1185">Reference proteome</keyword>